<reference evidence="1 2" key="1">
    <citation type="submission" date="2022-04" db="EMBL/GenBank/DDBJ databases">
        <title>Genome sequence of C. roseum typestrain.</title>
        <authorList>
            <person name="Poehlein A."/>
            <person name="Schoch T."/>
            <person name="Duerre P."/>
            <person name="Daniel R."/>
        </authorList>
    </citation>
    <scope>NUCLEOTIDE SEQUENCE [LARGE SCALE GENOMIC DNA]</scope>
    <source>
        <strain evidence="1 2">DSM 7320</strain>
    </source>
</reference>
<dbReference type="InterPro" id="IPR014054">
    <property type="entry name" value="Phage_regulatory_Rha"/>
</dbReference>
<gene>
    <name evidence="1" type="ORF">CROST_002490</name>
</gene>
<sequence length="215" mass="25375">MNDLVFINSNNLNEEPFTTSKIIAAYGQVNHDTVQRLIRNYKNDIEEFGIIGFQIRKPENSKGGRPEKVYKLNEQQATLLISYMQNTEPVREFKKTLVKQFYLMKKELTKRFISREKAKEKRNTLTDALDRLPQSPHKAMTYKHYTDLVYNIVFGKNTKQLRQQYGISDKETPRDYFSVNDIKKVEKIENEIAVLIEFGNTYSNIKTIMLRKYKS</sequence>
<dbReference type="RefSeq" id="WP_077836159.1">
    <property type="nucleotide sequence ID" value="NZ_CP096983.1"/>
</dbReference>
<keyword evidence="2" id="KW-1185">Reference proteome</keyword>
<dbReference type="AlphaFoldDB" id="A0A1S8LC23"/>
<dbReference type="Proteomes" id="UP000190951">
    <property type="component" value="Chromosome"/>
</dbReference>
<dbReference type="EMBL" id="CP096983">
    <property type="protein sequence ID" value="URZ09568.1"/>
    <property type="molecule type" value="Genomic_DNA"/>
</dbReference>
<dbReference type="KEGG" id="crw:CROST_002490"/>
<name>A0A1S8LC23_9CLOT</name>
<organism evidence="1 2">
    <name type="scientific">Clostridium felsineum</name>
    <dbReference type="NCBI Taxonomy" id="36839"/>
    <lineage>
        <taxon>Bacteria</taxon>
        <taxon>Bacillati</taxon>
        <taxon>Bacillota</taxon>
        <taxon>Clostridia</taxon>
        <taxon>Eubacteriales</taxon>
        <taxon>Clostridiaceae</taxon>
        <taxon>Clostridium</taxon>
    </lineage>
</organism>
<accession>A0A1S8LC23</accession>
<proteinExistence type="predicted"/>
<dbReference type="STRING" id="84029.CROST_26490"/>
<evidence type="ECO:0000313" key="1">
    <source>
        <dbReference type="EMBL" id="URZ09568.1"/>
    </source>
</evidence>
<dbReference type="Pfam" id="PF09669">
    <property type="entry name" value="Phage_pRha"/>
    <property type="match status" value="1"/>
</dbReference>
<protein>
    <submittedName>
        <fullName evidence="1">Uncharacterized protein</fullName>
    </submittedName>
</protein>
<evidence type="ECO:0000313" key="2">
    <source>
        <dbReference type="Proteomes" id="UP000190951"/>
    </source>
</evidence>